<dbReference type="Pfam" id="PF03500">
    <property type="entry name" value="Cellsynth_D"/>
    <property type="match status" value="1"/>
</dbReference>
<dbReference type="GO" id="GO:0030244">
    <property type="term" value="P:cellulose biosynthetic process"/>
    <property type="evidence" value="ECO:0007669"/>
    <property type="project" value="InterPro"/>
</dbReference>
<organism evidence="1 2">
    <name type="scientific">Frateuria aurantia (strain ATCC 33424 / DSM 6220 / KCTC 2777 / LMG 1558 / NBRC 3245 / NCIMB 13370)</name>
    <name type="common">Acetobacter aurantius</name>
    <dbReference type="NCBI Taxonomy" id="767434"/>
    <lineage>
        <taxon>Bacteria</taxon>
        <taxon>Pseudomonadati</taxon>
        <taxon>Pseudomonadota</taxon>
        <taxon>Gammaproteobacteria</taxon>
        <taxon>Lysobacterales</taxon>
        <taxon>Rhodanobacteraceae</taxon>
        <taxon>Frateuria</taxon>
    </lineage>
</organism>
<dbReference type="Proteomes" id="UP000005234">
    <property type="component" value="Chromosome"/>
</dbReference>
<sequence length="157" mass="17559">MDRVNHLLDYFGRKGPGVQWPVFVMPLLQEMERELGRDRLRNVLRTSGSHMAASHPVTTAGSLDELQTQINAHLETMHWGYCRLGESDTSINIHHYASPLAFLAEVGKNASAAYLESAYQVWLGQAGMPSGLRVISGEHQYPVCQNFRVIASPDRPE</sequence>
<dbReference type="EMBL" id="CP003350">
    <property type="protein sequence ID" value="AFC86722.1"/>
    <property type="molecule type" value="Genomic_DNA"/>
</dbReference>
<evidence type="ECO:0000313" key="1">
    <source>
        <dbReference type="EMBL" id="AFC86722.1"/>
    </source>
</evidence>
<protein>
    <submittedName>
        <fullName evidence="1">Cellulose synthase subunit D</fullName>
    </submittedName>
</protein>
<gene>
    <name evidence="1" type="ordered locus">Fraau_2355</name>
</gene>
<dbReference type="HOGENOM" id="CLU_131913_1_0_6"/>
<dbReference type="eggNOG" id="ENOG50330JF">
    <property type="taxonomic scope" value="Bacteria"/>
</dbReference>
<dbReference type="Gene3D" id="3.30.70.2590">
    <property type="match status" value="1"/>
</dbReference>
<name>H8L5X9_FRAAD</name>
<accession>H8L5X9</accession>
<reference evidence="1" key="1">
    <citation type="submission" date="2012-02" db="EMBL/GenBank/DDBJ databases">
        <title>The complete genome of Frateuria aurantia DSM 6220.</title>
        <authorList>
            <consortium name="US DOE Joint Genome Institute (JGI-PGF)"/>
            <person name="Lucas S."/>
            <person name="Copeland A."/>
            <person name="Lapidus A."/>
            <person name="Glavina del Rio T."/>
            <person name="Dalin E."/>
            <person name="Tice H."/>
            <person name="Bruce D."/>
            <person name="Goodwin L."/>
            <person name="Pitluck S."/>
            <person name="Peters L."/>
            <person name="Ovchinnikova G."/>
            <person name="Teshima H."/>
            <person name="Kyrpides N."/>
            <person name="Mavromatis K."/>
            <person name="Ivanova N."/>
            <person name="Brettin T."/>
            <person name="Detter J.C."/>
            <person name="Han C."/>
            <person name="Larimer F."/>
            <person name="Land M."/>
            <person name="Hauser L."/>
            <person name="Markowitz V."/>
            <person name="Cheng J.-F."/>
            <person name="Hugenholtz P."/>
            <person name="Woyke T."/>
            <person name="Wu D."/>
            <person name="Brambilla E."/>
            <person name="Klenk H.-P."/>
            <person name="Eisen J.A."/>
        </authorList>
    </citation>
    <scope>NUCLEOTIDE SEQUENCE</scope>
    <source>
        <strain evidence="1">DSM 6220</strain>
    </source>
</reference>
<dbReference type="InterPro" id="IPR038470">
    <property type="entry name" value="Cellsynth_D_sf"/>
</dbReference>
<dbReference type="KEGG" id="fau:Fraau_2355"/>
<dbReference type="OrthoDB" id="6078279at2"/>
<dbReference type="STRING" id="767434.Fraau_2355"/>
<dbReference type="AlphaFoldDB" id="H8L5X9"/>
<dbReference type="InterPro" id="IPR022798">
    <property type="entry name" value="BcsD_bac"/>
</dbReference>
<keyword evidence="2" id="KW-1185">Reference proteome</keyword>
<evidence type="ECO:0000313" key="2">
    <source>
        <dbReference type="Proteomes" id="UP000005234"/>
    </source>
</evidence>
<proteinExistence type="predicted"/>